<dbReference type="EMBL" id="SDOX01000002">
    <property type="protein sequence ID" value="TFJ88165.1"/>
    <property type="molecule type" value="Genomic_DNA"/>
</dbReference>
<gene>
    <name evidence="2" type="ORF">NSK_000519</name>
</gene>
<protein>
    <submittedName>
        <fullName evidence="2">Uncharacterized protein</fullName>
    </submittedName>
</protein>
<dbReference type="AlphaFoldDB" id="A0A4D9DEW2"/>
<proteinExistence type="predicted"/>
<evidence type="ECO:0000256" key="1">
    <source>
        <dbReference type="SAM" id="MobiDB-lite"/>
    </source>
</evidence>
<evidence type="ECO:0000313" key="3">
    <source>
        <dbReference type="Proteomes" id="UP000355283"/>
    </source>
</evidence>
<comment type="caution">
    <text evidence="2">The sequence shown here is derived from an EMBL/GenBank/DDBJ whole genome shotgun (WGS) entry which is preliminary data.</text>
</comment>
<reference evidence="2 3" key="1">
    <citation type="submission" date="2019-01" db="EMBL/GenBank/DDBJ databases">
        <title>Nuclear Genome Assembly of the Microalgal Biofuel strain Nannochloropsis salina CCMP1776.</title>
        <authorList>
            <person name="Hovde B."/>
        </authorList>
    </citation>
    <scope>NUCLEOTIDE SEQUENCE [LARGE SCALE GENOMIC DNA]</scope>
    <source>
        <strain evidence="2 3">CCMP1776</strain>
    </source>
</reference>
<sequence>MQESLGMKGWHDKAKTRASRGSAPLAMRCEHRAVRDSVQSQDNETIQFALGFVISARFWTYFEGGWRTKASVYI</sequence>
<accession>A0A4D9DEW2</accession>
<keyword evidence="3" id="KW-1185">Reference proteome</keyword>
<dbReference type="Proteomes" id="UP000355283">
    <property type="component" value="Unassembled WGS sequence"/>
</dbReference>
<name>A0A4D9DEW2_9STRA</name>
<organism evidence="2 3">
    <name type="scientific">Nannochloropsis salina CCMP1776</name>
    <dbReference type="NCBI Taxonomy" id="1027361"/>
    <lineage>
        <taxon>Eukaryota</taxon>
        <taxon>Sar</taxon>
        <taxon>Stramenopiles</taxon>
        <taxon>Ochrophyta</taxon>
        <taxon>Eustigmatophyceae</taxon>
        <taxon>Eustigmatales</taxon>
        <taxon>Monodopsidaceae</taxon>
        <taxon>Microchloropsis</taxon>
        <taxon>Microchloropsis salina</taxon>
    </lineage>
</organism>
<evidence type="ECO:0000313" key="2">
    <source>
        <dbReference type="EMBL" id="TFJ88165.1"/>
    </source>
</evidence>
<feature type="region of interest" description="Disordered" evidence="1">
    <location>
        <begin position="1"/>
        <end position="23"/>
    </location>
</feature>